<dbReference type="PANTHER" id="PTHR40448:SF1">
    <property type="entry name" value="TWO-COMPONENT SENSOR HISTIDINE KINASE"/>
    <property type="match status" value="1"/>
</dbReference>
<dbReference type="InterPro" id="IPR032834">
    <property type="entry name" value="NatK-like_C"/>
</dbReference>
<name>A0A2N7AST8_9LACO</name>
<evidence type="ECO:0000256" key="1">
    <source>
        <dbReference type="SAM" id="Phobius"/>
    </source>
</evidence>
<dbReference type="RefSeq" id="WP_102196504.1">
    <property type="nucleotide sequence ID" value="NZ_NIPR01000034.1"/>
</dbReference>
<feature type="transmembrane region" description="Helical" evidence="1">
    <location>
        <begin position="144"/>
        <end position="164"/>
    </location>
</feature>
<gene>
    <name evidence="3" type="ORF">CBP76_08660</name>
</gene>
<reference evidence="3 4" key="1">
    <citation type="submission" date="2017-05" db="EMBL/GenBank/DDBJ databases">
        <title>Lactobacillus nurukis nov., sp. nov., isolated from nuruk.</title>
        <authorList>
            <person name="Kim S.-J."/>
        </authorList>
    </citation>
    <scope>NUCLEOTIDE SEQUENCE [LARGE SCALE GENOMIC DNA]</scope>
    <source>
        <strain evidence="3 4">SYF10-1a</strain>
    </source>
</reference>
<feature type="transmembrane region" description="Helical" evidence="1">
    <location>
        <begin position="27"/>
        <end position="43"/>
    </location>
</feature>
<keyword evidence="1" id="KW-0472">Membrane</keyword>
<evidence type="ECO:0000313" key="3">
    <source>
        <dbReference type="EMBL" id="PMD68763.1"/>
    </source>
</evidence>
<protein>
    <recommendedName>
        <fullName evidence="2">Sensor histidine kinase NatK-like C-terminal domain-containing protein</fullName>
    </recommendedName>
</protein>
<accession>A0A2N7AST8</accession>
<feature type="transmembrane region" description="Helical" evidence="1">
    <location>
        <begin position="170"/>
        <end position="189"/>
    </location>
</feature>
<organism evidence="3 4">
    <name type="scientific">Companilactobacillus nuruki</name>
    <dbReference type="NCBI Taxonomy" id="1993540"/>
    <lineage>
        <taxon>Bacteria</taxon>
        <taxon>Bacillati</taxon>
        <taxon>Bacillota</taxon>
        <taxon>Bacilli</taxon>
        <taxon>Lactobacillales</taxon>
        <taxon>Lactobacillaceae</taxon>
        <taxon>Companilactobacillus</taxon>
    </lineage>
</organism>
<dbReference type="Gene3D" id="3.30.565.10">
    <property type="entry name" value="Histidine kinase-like ATPase, C-terminal domain"/>
    <property type="match status" value="1"/>
</dbReference>
<dbReference type="GO" id="GO:0042802">
    <property type="term" value="F:identical protein binding"/>
    <property type="evidence" value="ECO:0007669"/>
    <property type="project" value="TreeGrafter"/>
</dbReference>
<dbReference type="Proteomes" id="UP000235649">
    <property type="component" value="Unassembled WGS sequence"/>
</dbReference>
<dbReference type="InterPro" id="IPR036890">
    <property type="entry name" value="HATPase_C_sf"/>
</dbReference>
<feature type="transmembrane region" description="Helical" evidence="1">
    <location>
        <begin position="49"/>
        <end position="66"/>
    </location>
</feature>
<keyword evidence="4" id="KW-1185">Reference proteome</keyword>
<dbReference type="Pfam" id="PF14501">
    <property type="entry name" value="HATPase_c_5"/>
    <property type="match status" value="1"/>
</dbReference>
<dbReference type="EMBL" id="NIPR01000034">
    <property type="protein sequence ID" value="PMD68763.1"/>
    <property type="molecule type" value="Genomic_DNA"/>
</dbReference>
<keyword evidence="1" id="KW-0812">Transmembrane</keyword>
<proteinExistence type="predicted"/>
<feature type="transmembrane region" description="Helical" evidence="1">
    <location>
        <begin position="104"/>
        <end position="123"/>
    </location>
</feature>
<comment type="caution">
    <text evidence="3">The sequence shown here is derived from an EMBL/GenBank/DDBJ whole genome shotgun (WGS) entry which is preliminary data.</text>
</comment>
<evidence type="ECO:0000259" key="2">
    <source>
        <dbReference type="Pfam" id="PF14501"/>
    </source>
</evidence>
<dbReference type="AlphaFoldDB" id="A0A2N7AST8"/>
<dbReference type="SUPFAM" id="SSF55874">
    <property type="entry name" value="ATPase domain of HSP90 chaperone/DNA topoisomerase II/histidine kinase"/>
    <property type="match status" value="1"/>
</dbReference>
<evidence type="ECO:0000313" key="4">
    <source>
        <dbReference type="Proteomes" id="UP000235649"/>
    </source>
</evidence>
<sequence length="426" mass="49101">MAVTIIVQGFVFLMNAKIMLSEFRLKWVDLFMVFVNVPIVILLTNINQAVSILVSVFLNLFYLFLLTSNVKKSLVLEALIYVINLTADHLSDIILRLSHFNIPYIVSFIMIQALFMPILYLIVRNNKESEFENLVGISKLETSLSVLILIVFGILMTFTEILSGNKLDNLIYNLLILVMASLILLVIHFSRIKDLEKNFDLQKKELQIKNNNRYIHEMEKHYNELRKFRHDYQNTLLSLDEYIRTDDIQGLKKYYNAEIKPISSKMGQEKYKLEDISKVGNKELKSIFFNKLYSAQLEGINVSFESKNEIKNFHTDTLDLAVAMGIILDNAIEETKEQDHGVIQVGIIDVDTEIMIIVQNSVRDNELPVWKMKRAGFSTKGASRGMGLSNLTEIINRNKNLMLETMKVNNNFLQKITIEVGDIKDD</sequence>
<feature type="domain" description="Sensor histidine kinase NatK-like C-terminal" evidence="2">
    <location>
        <begin position="317"/>
        <end position="418"/>
    </location>
</feature>
<keyword evidence="1" id="KW-1133">Transmembrane helix</keyword>
<dbReference type="PANTHER" id="PTHR40448">
    <property type="entry name" value="TWO-COMPONENT SENSOR HISTIDINE KINASE"/>
    <property type="match status" value="1"/>
</dbReference>